<dbReference type="InterPro" id="IPR044227">
    <property type="entry name" value="TONSOKU"/>
</dbReference>
<dbReference type="GO" id="GO:0040029">
    <property type="term" value="P:epigenetic regulation of gene expression"/>
    <property type="evidence" value="ECO:0007669"/>
    <property type="project" value="InterPro"/>
</dbReference>
<dbReference type="AlphaFoldDB" id="A0AAV8TR65"/>
<proteinExistence type="predicted"/>
<dbReference type="GO" id="GO:0009933">
    <property type="term" value="P:meristem structural organization"/>
    <property type="evidence" value="ECO:0007669"/>
    <property type="project" value="InterPro"/>
</dbReference>
<dbReference type="SUPFAM" id="SSF52047">
    <property type="entry name" value="RNI-like"/>
    <property type="match status" value="1"/>
</dbReference>
<comment type="caution">
    <text evidence="1">The sequence shown here is derived from an EMBL/GenBank/DDBJ whole genome shotgun (WGS) entry which is preliminary data.</text>
</comment>
<reference evidence="1 2" key="1">
    <citation type="submission" date="2021-09" db="EMBL/GenBank/DDBJ databases">
        <title>Genomic insights and catalytic innovation underlie evolution of tropane alkaloids biosynthesis.</title>
        <authorList>
            <person name="Wang Y.-J."/>
            <person name="Tian T."/>
            <person name="Huang J.-P."/>
            <person name="Huang S.-X."/>
        </authorList>
    </citation>
    <scope>NUCLEOTIDE SEQUENCE [LARGE SCALE GENOMIC DNA]</scope>
    <source>
        <strain evidence="1">KIB-2018</strain>
        <tissue evidence="1">Leaf</tissue>
    </source>
</reference>
<sequence length="242" mass="27210">MGRISKGLLPIIHQMKYADQVLESRDSLDTFKNGPGNTMIEVSIAGWVQKNLMKLYIDSCIELSETPNIKLFQRLYISEFYKTESEWIEFEQAKNECLQELHLADNAVLKEKHILEYAQAAKERVKASSHQRNVVVNAVSLKLADSEDGPINMGTMPSELDDSCTSSRLKNSSIEGQFIQNLSTAISMAKKLQLLDLSNIGFSSQVVESFYASWSSRLGAGLAWKHLKDEIVHFFEETSVVG</sequence>
<protein>
    <submittedName>
        <fullName evidence="1">Uncharacterized protein</fullName>
    </submittedName>
</protein>
<evidence type="ECO:0000313" key="2">
    <source>
        <dbReference type="Proteomes" id="UP001159364"/>
    </source>
</evidence>
<dbReference type="GO" id="GO:0005634">
    <property type="term" value="C:nucleus"/>
    <property type="evidence" value="ECO:0007669"/>
    <property type="project" value="InterPro"/>
</dbReference>
<dbReference type="PANTHER" id="PTHR47684:SF1">
    <property type="entry name" value="PROTEIN TONSOKU"/>
    <property type="match status" value="1"/>
</dbReference>
<gene>
    <name evidence="1" type="ORF">K2173_000973</name>
</gene>
<name>A0AAV8TR65_9ROSI</name>
<dbReference type="GO" id="GO:0072423">
    <property type="term" value="P:response to DNA damage checkpoint signaling"/>
    <property type="evidence" value="ECO:0007669"/>
    <property type="project" value="InterPro"/>
</dbReference>
<keyword evidence="2" id="KW-1185">Reference proteome</keyword>
<organism evidence="1 2">
    <name type="scientific">Erythroxylum novogranatense</name>
    <dbReference type="NCBI Taxonomy" id="1862640"/>
    <lineage>
        <taxon>Eukaryota</taxon>
        <taxon>Viridiplantae</taxon>
        <taxon>Streptophyta</taxon>
        <taxon>Embryophyta</taxon>
        <taxon>Tracheophyta</taxon>
        <taxon>Spermatophyta</taxon>
        <taxon>Magnoliopsida</taxon>
        <taxon>eudicotyledons</taxon>
        <taxon>Gunneridae</taxon>
        <taxon>Pentapetalae</taxon>
        <taxon>rosids</taxon>
        <taxon>fabids</taxon>
        <taxon>Malpighiales</taxon>
        <taxon>Erythroxylaceae</taxon>
        <taxon>Erythroxylum</taxon>
    </lineage>
</organism>
<dbReference type="EMBL" id="JAIWQS010000003">
    <property type="protein sequence ID" value="KAJ8769198.1"/>
    <property type="molecule type" value="Genomic_DNA"/>
</dbReference>
<dbReference type="PANTHER" id="PTHR47684">
    <property type="entry name" value="PROTEIN TONSOKU"/>
    <property type="match status" value="1"/>
</dbReference>
<accession>A0AAV8TR65</accession>
<dbReference type="Proteomes" id="UP001159364">
    <property type="component" value="Linkage Group LG03"/>
</dbReference>
<evidence type="ECO:0000313" key="1">
    <source>
        <dbReference type="EMBL" id="KAJ8769198.1"/>
    </source>
</evidence>